<organism evidence="3 4">
    <name type="scientific">Escallonia herrerae</name>
    <dbReference type="NCBI Taxonomy" id="1293975"/>
    <lineage>
        <taxon>Eukaryota</taxon>
        <taxon>Viridiplantae</taxon>
        <taxon>Streptophyta</taxon>
        <taxon>Embryophyta</taxon>
        <taxon>Tracheophyta</taxon>
        <taxon>Spermatophyta</taxon>
        <taxon>Magnoliopsida</taxon>
        <taxon>eudicotyledons</taxon>
        <taxon>Gunneridae</taxon>
        <taxon>Pentapetalae</taxon>
        <taxon>asterids</taxon>
        <taxon>campanulids</taxon>
        <taxon>Escalloniales</taxon>
        <taxon>Escalloniaceae</taxon>
        <taxon>Escallonia</taxon>
    </lineage>
</organism>
<protein>
    <recommendedName>
        <fullName evidence="2">RNase H type-1 domain-containing protein</fullName>
    </recommendedName>
</protein>
<feature type="region of interest" description="Disordered" evidence="1">
    <location>
        <begin position="99"/>
        <end position="140"/>
    </location>
</feature>
<reference evidence="3" key="1">
    <citation type="submission" date="2022-12" db="EMBL/GenBank/DDBJ databases">
        <title>Draft genome assemblies for two species of Escallonia (Escalloniales).</title>
        <authorList>
            <person name="Chanderbali A."/>
            <person name="Dervinis C."/>
            <person name="Anghel I."/>
            <person name="Soltis D."/>
            <person name="Soltis P."/>
            <person name="Zapata F."/>
        </authorList>
    </citation>
    <scope>NUCLEOTIDE SEQUENCE</scope>
    <source>
        <strain evidence="3">UCBG64.0493</strain>
        <tissue evidence="3">Leaf</tissue>
    </source>
</reference>
<dbReference type="InterPro" id="IPR002156">
    <property type="entry name" value="RNaseH_domain"/>
</dbReference>
<gene>
    <name evidence="3" type="ORF">RJ639_042493</name>
</gene>
<comment type="caution">
    <text evidence="3">The sequence shown here is derived from an EMBL/GenBank/DDBJ whole genome shotgun (WGS) entry which is preliminary data.</text>
</comment>
<evidence type="ECO:0000313" key="4">
    <source>
        <dbReference type="Proteomes" id="UP001188597"/>
    </source>
</evidence>
<dbReference type="GO" id="GO:0004523">
    <property type="term" value="F:RNA-DNA hybrid ribonuclease activity"/>
    <property type="evidence" value="ECO:0007669"/>
    <property type="project" value="InterPro"/>
</dbReference>
<keyword evidence="4" id="KW-1185">Reference proteome</keyword>
<dbReference type="EMBL" id="JAVXUP010000533">
    <property type="protein sequence ID" value="KAK3025724.1"/>
    <property type="molecule type" value="Genomic_DNA"/>
</dbReference>
<proteinExistence type="predicted"/>
<accession>A0AA89B1P1</accession>
<dbReference type="GO" id="GO:0003676">
    <property type="term" value="F:nucleic acid binding"/>
    <property type="evidence" value="ECO:0007669"/>
    <property type="project" value="InterPro"/>
</dbReference>
<dbReference type="Proteomes" id="UP001188597">
    <property type="component" value="Unassembled WGS sequence"/>
</dbReference>
<evidence type="ECO:0000259" key="2">
    <source>
        <dbReference type="Pfam" id="PF13456"/>
    </source>
</evidence>
<sequence length="140" mass="15036">MRLDFLASKAVHLRHCSSAKIAEALAAVGEALDPASKLQMTRVSFERDSLGVISLINNNTPTSPDIKVQWLGKSPGAKLLGSFIPGLVAQKQNRIVTRCDSEGESRETARLKDQKGGRSKIRSAESRCGLGNLHAASPSR</sequence>
<dbReference type="AlphaFoldDB" id="A0AA89B1P1"/>
<feature type="domain" description="RNase H type-1" evidence="2">
    <location>
        <begin position="9"/>
        <end position="66"/>
    </location>
</feature>
<name>A0AA89B1P1_9ASTE</name>
<dbReference type="Pfam" id="PF13456">
    <property type="entry name" value="RVT_3"/>
    <property type="match status" value="1"/>
</dbReference>
<feature type="compositionally biased region" description="Basic and acidic residues" evidence="1">
    <location>
        <begin position="99"/>
        <end position="116"/>
    </location>
</feature>
<evidence type="ECO:0000313" key="3">
    <source>
        <dbReference type="EMBL" id="KAK3025724.1"/>
    </source>
</evidence>
<evidence type="ECO:0000256" key="1">
    <source>
        <dbReference type="SAM" id="MobiDB-lite"/>
    </source>
</evidence>